<organism evidence="1 2">
    <name type="scientific">Terrimonas rubra</name>
    <dbReference type="NCBI Taxonomy" id="1035890"/>
    <lineage>
        <taxon>Bacteria</taxon>
        <taxon>Pseudomonadati</taxon>
        <taxon>Bacteroidota</taxon>
        <taxon>Chitinophagia</taxon>
        <taxon>Chitinophagales</taxon>
        <taxon>Chitinophagaceae</taxon>
        <taxon>Terrimonas</taxon>
    </lineage>
</organism>
<dbReference type="EMBL" id="JBHUOZ010000001">
    <property type="protein sequence ID" value="MFD2919260.1"/>
    <property type="molecule type" value="Genomic_DNA"/>
</dbReference>
<reference evidence="2" key="1">
    <citation type="journal article" date="2019" name="Int. J. Syst. Evol. Microbiol.">
        <title>The Global Catalogue of Microorganisms (GCM) 10K type strain sequencing project: providing services to taxonomists for standard genome sequencing and annotation.</title>
        <authorList>
            <consortium name="The Broad Institute Genomics Platform"/>
            <consortium name="The Broad Institute Genome Sequencing Center for Infectious Disease"/>
            <person name="Wu L."/>
            <person name="Ma J."/>
        </authorList>
    </citation>
    <scope>NUCLEOTIDE SEQUENCE [LARGE SCALE GENOMIC DNA]</scope>
    <source>
        <strain evidence="2">KCTC 23299</strain>
    </source>
</reference>
<dbReference type="InterPro" id="IPR008969">
    <property type="entry name" value="CarboxyPept-like_regulatory"/>
</dbReference>
<gene>
    <name evidence="1" type="ORF">ACFS6H_06005</name>
</gene>
<keyword evidence="2" id="KW-1185">Reference proteome</keyword>
<comment type="caution">
    <text evidence="1">The sequence shown here is derived from an EMBL/GenBank/DDBJ whole genome shotgun (WGS) entry which is preliminary data.</text>
</comment>
<name>A0ABW6A1S7_9BACT</name>
<dbReference type="SUPFAM" id="SSF49464">
    <property type="entry name" value="Carboxypeptidase regulatory domain-like"/>
    <property type="match status" value="1"/>
</dbReference>
<dbReference type="Gene3D" id="2.60.40.1120">
    <property type="entry name" value="Carboxypeptidase-like, regulatory domain"/>
    <property type="match status" value="1"/>
</dbReference>
<dbReference type="Proteomes" id="UP001597511">
    <property type="component" value="Unassembled WGS sequence"/>
</dbReference>
<dbReference type="Pfam" id="PF13715">
    <property type="entry name" value="CarbopepD_reg_2"/>
    <property type="match status" value="1"/>
</dbReference>
<evidence type="ECO:0000313" key="1">
    <source>
        <dbReference type="EMBL" id="MFD2919260.1"/>
    </source>
</evidence>
<dbReference type="Pfam" id="PF18939">
    <property type="entry name" value="DUF5686"/>
    <property type="match status" value="1"/>
</dbReference>
<dbReference type="InterPro" id="IPR043741">
    <property type="entry name" value="DUF5686"/>
</dbReference>
<proteinExistence type="predicted"/>
<sequence length="833" mass="96202">MTGTKKNIRILLAVTLLLWVQGLYAQKYLSGTVRDVQSDERIPFASITFKGTAYGGLTDSAGGFSFAYPEWPSDTVIVSCVGYQPYTFYLPADSTRITVEIQMERGTFNEGVQVKVRINRGLWVWRKIVQHKDKNNRYKFDNFSYELYNKLELDIKNLNFRRFTKLKPLKSLDDIISSHMVDSSGQDQKYLPAYLTEAVSDYYYQKKPQKRREVIKGVNTNGVKNESILKFLGGMDQNINVYNNFIPVFDKQFVSPASDNGDMYYNYNVIDTQMIGGQRYFHLTFVPRRKGSSTFEGDCWVHVGSYAIQRMNLRLGKDANINFVESLSLIQEFSLINDSTWFLTKDKFVADVSPAGKKVPGVIGRKTTTYRNIIVNDSTVTAELVKNKKLEEVVVVDEANNKDSSYWSSSRSRHEELSRIEKGIINMLDTLNNSPSFQRLTKQLKFLATGYFDVGNVELGSAFNWFTANGWEGFRMRFDVASNKYFDKRFWYHGYLAYGFGDKKFKGKGELFYLPKKDPRQYFLLSYTNDLDFGQNYYGEVTQDNIFALAIRKRNVTRKYLRVEEKKFEFFNETRSGFSTLLTLNHKNYYPLLNLPPKDSFDLPRSQAMTTAEVSLRLRFAYLEKFLESTFFRTSLGSPYPIIEANITKGFKNVLSSGYNYTKISASVSDYINVPPLGNISFNVFGGKTFGKLPYVFLDMAPGNDLFYYNRHAYNMMNRFEFLHDQYAGVNFEHNIGSGIFRIMPKLKFRQFWTAKALWGSLSDANRQMNFKEGNLFQSLDGKTYLELGTGIDNILRFIRIDCVWRVLPTSELRSAGYVTKRFGVFGSFRLAF</sequence>
<accession>A0ABW6A1S7</accession>
<evidence type="ECO:0000313" key="2">
    <source>
        <dbReference type="Proteomes" id="UP001597511"/>
    </source>
</evidence>
<protein>
    <submittedName>
        <fullName evidence="1">DUF5686 family protein</fullName>
    </submittedName>
</protein>
<dbReference type="RefSeq" id="WP_386096272.1">
    <property type="nucleotide sequence ID" value="NZ_JBHUOZ010000001.1"/>
</dbReference>